<comment type="caution">
    <text evidence="2">The sequence shown here is derived from an EMBL/GenBank/DDBJ whole genome shotgun (WGS) entry which is preliminary data.</text>
</comment>
<feature type="transmembrane region" description="Helical" evidence="1">
    <location>
        <begin position="393"/>
        <end position="421"/>
    </location>
</feature>
<feature type="transmembrane region" description="Helical" evidence="1">
    <location>
        <begin position="621"/>
        <end position="639"/>
    </location>
</feature>
<keyword evidence="1" id="KW-0812">Transmembrane</keyword>
<dbReference type="InterPro" id="IPR017868">
    <property type="entry name" value="Filamin/ABP280_repeat-like"/>
</dbReference>
<dbReference type="EMBL" id="JACHEZ010000001">
    <property type="protein sequence ID" value="MBB6029081.1"/>
    <property type="molecule type" value="Genomic_DNA"/>
</dbReference>
<dbReference type="PROSITE" id="PS50194">
    <property type="entry name" value="FILAMIN_REPEAT"/>
    <property type="match status" value="1"/>
</dbReference>
<evidence type="ECO:0000313" key="3">
    <source>
        <dbReference type="Proteomes" id="UP000587579"/>
    </source>
</evidence>
<keyword evidence="3" id="KW-1185">Reference proteome</keyword>
<evidence type="ECO:0000256" key="1">
    <source>
        <dbReference type="SAM" id="Phobius"/>
    </source>
</evidence>
<name>A0ABR6P104_9DEIN</name>
<evidence type="ECO:0000313" key="2">
    <source>
        <dbReference type="EMBL" id="MBB6029081.1"/>
    </source>
</evidence>
<dbReference type="Proteomes" id="UP000587579">
    <property type="component" value="Unassembled WGS sequence"/>
</dbReference>
<feature type="transmembrane region" description="Helical" evidence="1">
    <location>
        <begin position="346"/>
        <end position="366"/>
    </location>
</feature>
<evidence type="ECO:0008006" key="4">
    <source>
        <dbReference type="Google" id="ProtNLM"/>
    </source>
</evidence>
<protein>
    <recommendedName>
        <fullName evidence="4">Carboxypeptidase regulatory-like domain-containing protein</fullName>
    </recommendedName>
</protein>
<organism evidence="2 3">
    <name type="scientific">Oceanithermus desulfurans</name>
    <dbReference type="NCBI Taxonomy" id="227924"/>
    <lineage>
        <taxon>Bacteria</taxon>
        <taxon>Thermotogati</taxon>
        <taxon>Deinococcota</taxon>
        <taxon>Deinococci</taxon>
        <taxon>Thermales</taxon>
        <taxon>Thermaceae</taxon>
        <taxon>Oceanithermus</taxon>
    </lineage>
</organism>
<dbReference type="RefSeq" id="WP_147148235.1">
    <property type="nucleotide sequence ID" value="NZ_JACHEZ010000001.1"/>
</dbReference>
<keyword evidence="1" id="KW-1133">Transmembrane helix</keyword>
<proteinExistence type="predicted"/>
<feature type="transmembrane region" description="Helical" evidence="1">
    <location>
        <begin position="570"/>
        <end position="590"/>
    </location>
</feature>
<accession>A0ABR6P104</accession>
<feature type="transmembrane region" description="Helical" evidence="1">
    <location>
        <begin position="645"/>
        <end position="662"/>
    </location>
</feature>
<reference evidence="2 3" key="1">
    <citation type="submission" date="2020-08" db="EMBL/GenBank/DDBJ databases">
        <title>Genomic Encyclopedia of Type Strains, Phase IV (KMG-IV): sequencing the most valuable type-strain genomes for metagenomic binning, comparative biology and taxonomic classification.</title>
        <authorList>
            <person name="Goeker M."/>
        </authorList>
    </citation>
    <scope>NUCLEOTIDE SEQUENCE [LARGE SCALE GENOMIC DNA]</scope>
    <source>
        <strain evidence="2 3">DSM 15757</strain>
    </source>
</reference>
<sequence length="666" mass="71944">MRRLWILGWLFAAALAQGLVLPEGAVAGRPVELAAQGLEPGAYPIEIAGPGGTEVVTLVTTENGGRLAWTPDAPGRYVITLFAPGAKYHAELEVAPPPPPVALEAEGLRIGSRTWPLPPGDWLAPLETPDAVYLAQRGAPLVLAFPRGGERGPLFAFYPHLPVEELREGPAVSLQGGGVWPLAGLPADRPYAGDWSTLEPLHVLAQFWRDQGVATRLPAGPGGYRPYWSFLAEDPARLDERDLAAWGRDLLRRGHRPELVWGEGARAWSDRWQAAARRGDEATARRLTEALLRYAPLHPGAAAFFGEMADRFAAAGDPAAALRLRTLARQAEAQLPVLRANGLERALATLALAYLALVLVLGVRYLPAQRRSLANWGGVWGSWVRNPLRRFRYLLFAHAGWGERLLAALLFFAAVAVLWLWGGVRGFEAETARPPLDRATLVGASFDNWRAGPERAVLQAYAALPGGAADPRAFEGAAPLAFVEALRYRLTGDPQALLAAYRAEAVYPPLHAALGLGDDAWSEVYRTAGVERLGTPRARDLCRAYLIGSLRQLTVRPTRNLEALGWSSGAAWALLVALAAWALLHLWVLLLPRPRGTVRAAGTVARAFELLVPGSTSFGKGWGVVLLLAAAYGAVRWILGDPTGGGLWLAAAYLPHLVLWYGEVHR</sequence>
<keyword evidence="1" id="KW-0472">Membrane</keyword>
<gene>
    <name evidence="2" type="ORF">HNQ05_000431</name>
</gene>